<protein>
    <submittedName>
        <fullName evidence="8">Auxin efflux carrier</fullName>
    </submittedName>
</protein>
<keyword evidence="9" id="KW-1185">Reference proteome</keyword>
<dbReference type="OrthoDB" id="3238001at2"/>
<dbReference type="Proteomes" id="UP000031623">
    <property type="component" value="Chromosome"/>
</dbReference>
<keyword evidence="3" id="KW-1003">Cell membrane</keyword>
<dbReference type="InterPro" id="IPR004776">
    <property type="entry name" value="Mem_transp_PIN-like"/>
</dbReference>
<dbReference type="KEGG" id="tig:THII_3535"/>
<keyword evidence="2" id="KW-0813">Transport</keyword>
<feature type="transmembrane region" description="Helical" evidence="7">
    <location>
        <begin position="153"/>
        <end position="170"/>
    </location>
</feature>
<dbReference type="HOGENOM" id="CLU_056175_4_1_6"/>
<feature type="transmembrane region" description="Helical" evidence="7">
    <location>
        <begin position="182"/>
        <end position="200"/>
    </location>
</feature>
<comment type="subcellular location">
    <subcellularLocation>
        <location evidence="1">Membrane</location>
        <topology evidence="1">Multi-pass membrane protein</topology>
    </subcellularLocation>
</comment>
<evidence type="ECO:0000313" key="9">
    <source>
        <dbReference type="Proteomes" id="UP000031623"/>
    </source>
</evidence>
<feature type="transmembrane region" description="Helical" evidence="7">
    <location>
        <begin position="64"/>
        <end position="83"/>
    </location>
</feature>
<dbReference type="GO" id="GO:0016020">
    <property type="term" value="C:membrane"/>
    <property type="evidence" value="ECO:0007669"/>
    <property type="project" value="UniProtKB-SubCell"/>
</dbReference>
<reference evidence="8 9" key="1">
    <citation type="journal article" date="2014" name="ISME J.">
        <title>Ecophysiology of Thioploca ingrica as revealed by the complete genome sequence supplemented with proteomic evidence.</title>
        <authorList>
            <person name="Kojima H."/>
            <person name="Ogura Y."/>
            <person name="Yamamoto N."/>
            <person name="Togashi T."/>
            <person name="Mori H."/>
            <person name="Watanabe T."/>
            <person name="Nemoto F."/>
            <person name="Kurokawa K."/>
            <person name="Hayashi T."/>
            <person name="Fukui M."/>
        </authorList>
    </citation>
    <scope>NUCLEOTIDE SEQUENCE [LARGE SCALE GENOMIC DNA]</scope>
</reference>
<feature type="transmembrane region" description="Helical" evidence="7">
    <location>
        <begin position="240"/>
        <end position="257"/>
    </location>
</feature>
<evidence type="ECO:0000256" key="2">
    <source>
        <dbReference type="ARBA" id="ARBA00022448"/>
    </source>
</evidence>
<feature type="transmembrane region" description="Helical" evidence="7">
    <location>
        <begin position="209"/>
        <end position="228"/>
    </location>
</feature>
<evidence type="ECO:0000256" key="5">
    <source>
        <dbReference type="ARBA" id="ARBA00022989"/>
    </source>
</evidence>
<evidence type="ECO:0000313" key="8">
    <source>
        <dbReference type="EMBL" id="BAP57832.1"/>
    </source>
</evidence>
<feature type="transmembrane region" description="Helical" evidence="7">
    <location>
        <begin position="36"/>
        <end position="52"/>
    </location>
</feature>
<dbReference type="STRING" id="40754.THII_3535"/>
<organism evidence="8 9">
    <name type="scientific">Thioploca ingrica</name>
    <dbReference type="NCBI Taxonomy" id="40754"/>
    <lineage>
        <taxon>Bacteria</taxon>
        <taxon>Pseudomonadati</taxon>
        <taxon>Pseudomonadota</taxon>
        <taxon>Gammaproteobacteria</taxon>
        <taxon>Thiotrichales</taxon>
        <taxon>Thiotrichaceae</taxon>
        <taxon>Thioploca</taxon>
    </lineage>
</organism>
<evidence type="ECO:0000256" key="6">
    <source>
        <dbReference type="ARBA" id="ARBA00023136"/>
    </source>
</evidence>
<proteinExistence type="predicted"/>
<name>A0A090ANU3_9GAMM</name>
<accession>A0A090ANU3</accession>
<sequence>MLVVRIFTVIFPIVFIVTLGYFYARFRPIEMTSINRLNLAIFSPALLFTVLTDKSFNIVDYQQLTLAATLILLGSGLLVWPLIRWLGINYKTFMPAMMFVNTGNMGIPVALFAFGEPGLPIAILFLMITTILNFTLGIYMVNQSASWFSLIKLPLIQATFMGLMLSLMAVKVPTLLLKPIEMLGLCAIPVMLLSLGARLVDIDLTHWKIGLLGAVLRPLSGALMYLLIRPWFSLTPLQSSGLLILAVLPPAIINYIIAEQYQQEPHQVAAIVMLGNLMSFVSLPLALAFALPQLNG</sequence>
<keyword evidence="6 7" id="KW-0472">Membrane</keyword>
<dbReference type="EMBL" id="AP014633">
    <property type="protein sequence ID" value="BAP57832.1"/>
    <property type="molecule type" value="Genomic_DNA"/>
</dbReference>
<evidence type="ECO:0000256" key="1">
    <source>
        <dbReference type="ARBA" id="ARBA00004141"/>
    </source>
</evidence>
<feature type="transmembrane region" description="Helical" evidence="7">
    <location>
        <begin position="269"/>
        <end position="291"/>
    </location>
</feature>
<dbReference type="GO" id="GO:0055085">
    <property type="term" value="P:transmembrane transport"/>
    <property type="evidence" value="ECO:0007669"/>
    <property type="project" value="InterPro"/>
</dbReference>
<feature type="transmembrane region" description="Helical" evidence="7">
    <location>
        <begin position="95"/>
        <end position="115"/>
    </location>
</feature>
<gene>
    <name evidence="8" type="ORF">THII_3535</name>
</gene>
<evidence type="ECO:0000256" key="3">
    <source>
        <dbReference type="ARBA" id="ARBA00022475"/>
    </source>
</evidence>
<feature type="transmembrane region" description="Helical" evidence="7">
    <location>
        <begin position="121"/>
        <end position="141"/>
    </location>
</feature>
<evidence type="ECO:0000256" key="7">
    <source>
        <dbReference type="SAM" id="Phobius"/>
    </source>
</evidence>
<feature type="transmembrane region" description="Helical" evidence="7">
    <location>
        <begin position="6"/>
        <end position="24"/>
    </location>
</feature>
<dbReference type="AlphaFoldDB" id="A0A090ANU3"/>
<dbReference type="PANTHER" id="PTHR36838">
    <property type="entry name" value="AUXIN EFFLUX CARRIER FAMILY PROTEIN"/>
    <property type="match status" value="1"/>
</dbReference>
<keyword evidence="5 7" id="KW-1133">Transmembrane helix</keyword>
<keyword evidence="4 7" id="KW-0812">Transmembrane</keyword>
<dbReference type="Pfam" id="PF03547">
    <property type="entry name" value="Mem_trans"/>
    <property type="match status" value="2"/>
</dbReference>
<evidence type="ECO:0000256" key="4">
    <source>
        <dbReference type="ARBA" id="ARBA00022692"/>
    </source>
</evidence>
<dbReference type="PANTHER" id="PTHR36838:SF1">
    <property type="entry name" value="SLR1864 PROTEIN"/>
    <property type="match status" value="1"/>
</dbReference>